<evidence type="ECO:0000313" key="2">
    <source>
        <dbReference type="EMBL" id="SQB15741.1"/>
    </source>
</evidence>
<name>A0A174KC28_9FIRM</name>
<gene>
    <name evidence="1" type="ORF">ERS852480_02618</name>
    <name evidence="2" type="ORF">NCTC11224_04825</name>
</gene>
<reference evidence="2 4" key="2">
    <citation type="submission" date="2018-06" db="EMBL/GenBank/DDBJ databases">
        <authorList>
            <consortium name="Pathogen Informatics"/>
            <person name="Doyle S."/>
        </authorList>
    </citation>
    <scope>NUCLEOTIDE SEQUENCE [LARGE SCALE GENOMIC DNA]</scope>
    <source>
        <strain evidence="2 4">NCTC11224</strain>
    </source>
</reference>
<dbReference type="RefSeq" id="WP_057571988.1">
    <property type="nucleotide sequence ID" value="NZ_CZAB01000021.1"/>
</dbReference>
<dbReference type="EMBL" id="CZAB01000021">
    <property type="protein sequence ID" value="CUP09492.1"/>
    <property type="molecule type" value="Genomic_DNA"/>
</dbReference>
<protein>
    <submittedName>
        <fullName evidence="1">Uncharacterized protein</fullName>
    </submittedName>
</protein>
<proteinExistence type="predicted"/>
<dbReference type="Proteomes" id="UP000251853">
    <property type="component" value="Unassembled WGS sequence"/>
</dbReference>
<keyword evidence="4" id="KW-1185">Reference proteome</keyword>
<organism evidence="1 3">
    <name type="scientific">Enterocloster clostridioformis</name>
    <dbReference type="NCBI Taxonomy" id="1531"/>
    <lineage>
        <taxon>Bacteria</taxon>
        <taxon>Bacillati</taxon>
        <taxon>Bacillota</taxon>
        <taxon>Clostridia</taxon>
        <taxon>Lachnospirales</taxon>
        <taxon>Lachnospiraceae</taxon>
        <taxon>Enterocloster</taxon>
    </lineage>
</organism>
<accession>A0A174KC28</accession>
<dbReference type="Proteomes" id="UP000095512">
    <property type="component" value="Unassembled WGS sequence"/>
</dbReference>
<sequence>MNREELSKELIKKRIPHDAYSLFGGLPNESFCIAEEKQWEVYYSEKGQKTQLRQFDSEEEACEYMYAKLVNTFH</sequence>
<evidence type="ECO:0000313" key="3">
    <source>
        <dbReference type="Proteomes" id="UP000095512"/>
    </source>
</evidence>
<dbReference type="EMBL" id="UAVW01000018">
    <property type="protein sequence ID" value="SQB15741.1"/>
    <property type="molecule type" value="Genomic_DNA"/>
</dbReference>
<reference evidence="1 3" key="1">
    <citation type="submission" date="2015-09" db="EMBL/GenBank/DDBJ databases">
        <authorList>
            <consortium name="Pathogen Informatics"/>
        </authorList>
    </citation>
    <scope>NUCLEOTIDE SEQUENCE [LARGE SCALE GENOMIC DNA]</scope>
    <source>
        <strain evidence="1 3">2789STDY5834865</strain>
    </source>
</reference>
<dbReference type="AlphaFoldDB" id="A0A174KC28"/>
<evidence type="ECO:0000313" key="4">
    <source>
        <dbReference type="Proteomes" id="UP000251853"/>
    </source>
</evidence>
<evidence type="ECO:0000313" key="1">
    <source>
        <dbReference type="EMBL" id="CUP09492.1"/>
    </source>
</evidence>